<feature type="domain" description="RNase H type-1" evidence="2">
    <location>
        <begin position="19"/>
        <end position="98"/>
    </location>
</feature>
<dbReference type="Proteomes" id="UP001151760">
    <property type="component" value="Unassembled WGS sequence"/>
</dbReference>
<dbReference type="PANTHER" id="PTHR48475">
    <property type="entry name" value="RIBONUCLEASE H"/>
    <property type="match status" value="1"/>
</dbReference>
<name>A0ABQ5C2T3_9ASTR</name>
<dbReference type="Gene3D" id="1.10.340.70">
    <property type="match status" value="1"/>
</dbReference>
<keyword evidence="1" id="KW-0812">Transmembrane</keyword>
<dbReference type="Gene3D" id="3.30.420.10">
    <property type="entry name" value="Ribonuclease H-like superfamily/Ribonuclease H"/>
    <property type="match status" value="1"/>
</dbReference>
<keyword evidence="4" id="KW-0548">Nucleotidyltransferase</keyword>
<dbReference type="InterPro" id="IPR041588">
    <property type="entry name" value="Integrase_H2C2"/>
</dbReference>
<sequence length="242" mass="27849">MKPSCEWKLYTDRASSPDGSSAGLMLIDPKGKEYTYALHFEFKTTNNEAEYKALLVRLRIAQEMEIVNLAIFVDSKLLVKTKEEESWMTPIHEYLLSDLLPEDSKESRKIRIKAPQYKLIRGSLYKKSFYTPWLCCIVPPKIDDVIKEIHEGSCGFNTKPRSMVVRITKQGYYWPSMHKDVARIIQDCEKCKEQSAERAEIRAITARYAWPFSHWGVSILGPLLTALGGLEFLAIAIEHSRK</sequence>
<accession>A0ABQ5C2T3</accession>
<organism evidence="4 5">
    <name type="scientific">Tanacetum coccineum</name>
    <dbReference type="NCBI Taxonomy" id="301880"/>
    <lineage>
        <taxon>Eukaryota</taxon>
        <taxon>Viridiplantae</taxon>
        <taxon>Streptophyta</taxon>
        <taxon>Embryophyta</taxon>
        <taxon>Tracheophyta</taxon>
        <taxon>Spermatophyta</taxon>
        <taxon>Magnoliopsida</taxon>
        <taxon>eudicotyledons</taxon>
        <taxon>Gunneridae</taxon>
        <taxon>Pentapetalae</taxon>
        <taxon>asterids</taxon>
        <taxon>campanulids</taxon>
        <taxon>Asterales</taxon>
        <taxon>Asteraceae</taxon>
        <taxon>Asteroideae</taxon>
        <taxon>Anthemideae</taxon>
        <taxon>Anthemidinae</taxon>
        <taxon>Tanacetum</taxon>
    </lineage>
</organism>
<feature type="transmembrane region" description="Helical" evidence="1">
    <location>
        <begin position="215"/>
        <end position="237"/>
    </location>
</feature>
<feature type="domain" description="Integrase zinc-binding" evidence="3">
    <location>
        <begin position="142"/>
        <end position="194"/>
    </location>
</feature>
<dbReference type="GO" id="GO:0003964">
    <property type="term" value="F:RNA-directed DNA polymerase activity"/>
    <property type="evidence" value="ECO:0007669"/>
    <property type="project" value="UniProtKB-KW"/>
</dbReference>
<dbReference type="PANTHER" id="PTHR48475:SF2">
    <property type="entry name" value="RIBONUCLEASE H"/>
    <property type="match status" value="1"/>
</dbReference>
<dbReference type="InterPro" id="IPR002156">
    <property type="entry name" value="RNaseH_domain"/>
</dbReference>
<dbReference type="Pfam" id="PF17921">
    <property type="entry name" value="Integrase_H2C2"/>
    <property type="match status" value="1"/>
</dbReference>
<gene>
    <name evidence="4" type="ORF">Tco_0891408</name>
</gene>
<evidence type="ECO:0000313" key="5">
    <source>
        <dbReference type="Proteomes" id="UP001151760"/>
    </source>
</evidence>
<keyword evidence="4" id="KW-0808">Transferase</keyword>
<keyword evidence="1" id="KW-1133">Transmembrane helix</keyword>
<proteinExistence type="predicted"/>
<evidence type="ECO:0000259" key="3">
    <source>
        <dbReference type="Pfam" id="PF17921"/>
    </source>
</evidence>
<reference evidence="4" key="2">
    <citation type="submission" date="2022-01" db="EMBL/GenBank/DDBJ databases">
        <authorList>
            <person name="Yamashiro T."/>
            <person name="Shiraishi A."/>
            <person name="Satake H."/>
            <person name="Nakayama K."/>
        </authorList>
    </citation>
    <scope>NUCLEOTIDE SEQUENCE</scope>
</reference>
<keyword evidence="5" id="KW-1185">Reference proteome</keyword>
<reference evidence="4" key="1">
    <citation type="journal article" date="2022" name="Int. J. Mol. Sci.">
        <title>Draft Genome of Tanacetum Coccineum: Genomic Comparison of Closely Related Tanacetum-Family Plants.</title>
        <authorList>
            <person name="Yamashiro T."/>
            <person name="Shiraishi A."/>
            <person name="Nakayama K."/>
            <person name="Satake H."/>
        </authorList>
    </citation>
    <scope>NUCLEOTIDE SEQUENCE</scope>
</reference>
<dbReference type="InterPro" id="IPR036397">
    <property type="entry name" value="RNaseH_sf"/>
</dbReference>
<keyword evidence="4" id="KW-0695">RNA-directed DNA polymerase</keyword>
<evidence type="ECO:0000259" key="2">
    <source>
        <dbReference type="Pfam" id="PF13456"/>
    </source>
</evidence>
<evidence type="ECO:0000313" key="4">
    <source>
        <dbReference type="EMBL" id="GJT21471.1"/>
    </source>
</evidence>
<dbReference type="InterPro" id="IPR012337">
    <property type="entry name" value="RNaseH-like_sf"/>
</dbReference>
<dbReference type="Pfam" id="PF13456">
    <property type="entry name" value="RVT_3"/>
    <property type="match status" value="1"/>
</dbReference>
<protein>
    <submittedName>
        <fullName evidence="4">Reverse transcriptase domain-containing protein</fullName>
    </submittedName>
</protein>
<evidence type="ECO:0000256" key="1">
    <source>
        <dbReference type="SAM" id="Phobius"/>
    </source>
</evidence>
<comment type="caution">
    <text evidence="4">The sequence shown here is derived from an EMBL/GenBank/DDBJ whole genome shotgun (WGS) entry which is preliminary data.</text>
</comment>
<keyword evidence="1" id="KW-0472">Membrane</keyword>
<dbReference type="SUPFAM" id="SSF53098">
    <property type="entry name" value="Ribonuclease H-like"/>
    <property type="match status" value="1"/>
</dbReference>
<dbReference type="EMBL" id="BQNB010013891">
    <property type="protein sequence ID" value="GJT21471.1"/>
    <property type="molecule type" value="Genomic_DNA"/>
</dbReference>